<dbReference type="EMBL" id="JAUOEL010000009">
    <property type="protein sequence ID" value="MDO5976890.1"/>
    <property type="molecule type" value="Genomic_DNA"/>
</dbReference>
<organism evidence="2 3">
    <name type="scientific">Flavivirga jejuensis</name>
    <dbReference type="NCBI Taxonomy" id="870487"/>
    <lineage>
        <taxon>Bacteria</taxon>
        <taxon>Pseudomonadati</taxon>
        <taxon>Bacteroidota</taxon>
        <taxon>Flavobacteriia</taxon>
        <taxon>Flavobacteriales</taxon>
        <taxon>Flavobacteriaceae</taxon>
        <taxon>Flavivirga</taxon>
    </lineage>
</organism>
<proteinExistence type="predicted"/>
<accession>A0ABT8WUN9</accession>
<gene>
    <name evidence="2" type="ORF">Q4Q40_22035</name>
</gene>
<keyword evidence="3" id="KW-1185">Reference proteome</keyword>
<evidence type="ECO:0000256" key="1">
    <source>
        <dbReference type="SAM" id="SignalP"/>
    </source>
</evidence>
<evidence type="ECO:0000313" key="3">
    <source>
        <dbReference type="Proteomes" id="UP001176806"/>
    </source>
</evidence>
<dbReference type="RefSeq" id="WP_303304221.1">
    <property type="nucleotide sequence ID" value="NZ_BAABDA010000011.1"/>
</dbReference>
<feature type="chain" id="PRO_5047059479" evidence="1">
    <location>
        <begin position="23"/>
        <end position="351"/>
    </location>
</feature>
<protein>
    <submittedName>
        <fullName evidence="2">Uncharacterized protein</fullName>
    </submittedName>
</protein>
<comment type="caution">
    <text evidence="2">The sequence shown here is derived from an EMBL/GenBank/DDBJ whole genome shotgun (WGS) entry which is preliminary data.</text>
</comment>
<keyword evidence="1" id="KW-0732">Signal</keyword>
<sequence length="351" mass="40543">MKHLKILIVIALSLATYNISEAQTKTKTSKLSKKLKRLDLYEEEVLDFEQYKNNVGKILFSNHDFERELPESKYITSYKMGDKLSMRAYMKNSSANSMMIQLAESGKEKIKDINEKKYDCKHFSYTIWKIYLDGKPVGETNRESKKFNSEDFATFPTSIADLKDDNGFYFGETLYEDLLAKEELLTPGTHKLKLELIPKSNIIHFDFAPIATGEIDLIIDGDDHSYITMDNCIPKNIRAKASDPKLEEEFKQIFLKHEPKGHKFVKLWLPDNRWHVQRAEEYPNPITNKSRAAVIVTKNDKGELFYDLYGFRKDFDGVEYGNITLGGYINSSTGRTVSPSRKISKHCEKLL</sequence>
<dbReference type="Proteomes" id="UP001176806">
    <property type="component" value="Unassembled WGS sequence"/>
</dbReference>
<name>A0ABT8WUN9_9FLAO</name>
<reference evidence="2" key="1">
    <citation type="submission" date="2023-07" db="EMBL/GenBank/DDBJ databases">
        <title>Two novel species in the genus Flavivirga.</title>
        <authorList>
            <person name="Kwon K."/>
        </authorList>
    </citation>
    <scope>NUCLEOTIDE SEQUENCE</scope>
    <source>
        <strain evidence="2">KACC 14158</strain>
    </source>
</reference>
<feature type="signal peptide" evidence="1">
    <location>
        <begin position="1"/>
        <end position="22"/>
    </location>
</feature>
<evidence type="ECO:0000313" key="2">
    <source>
        <dbReference type="EMBL" id="MDO5976890.1"/>
    </source>
</evidence>